<dbReference type="Proteomes" id="UP000326396">
    <property type="component" value="Linkage Group LG13"/>
</dbReference>
<gene>
    <name evidence="1" type="ORF">E3N88_10705</name>
</gene>
<sequence>MPPSQITIFAKNTHTNYQDVVDADDYASEEDNTYFTIIARPAKQDRFPVNFSRTFGLDVGFHTFISQLLVLSYEEDNKASSGAGDITLRFFLHLVGLGSIFFFYTSVTDGAPSSARLLSQITRPPVLVTRSIASTPVATATAEQAAGKPVGIWVQV</sequence>
<dbReference type="AlphaFoldDB" id="A0A5N6PDD7"/>
<keyword evidence="2" id="KW-1185">Reference proteome</keyword>
<evidence type="ECO:0000313" key="1">
    <source>
        <dbReference type="EMBL" id="KAD6119434.1"/>
    </source>
</evidence>
<protein>
    <submittedName>
        <fullName evidence="1">Uncharacterized protein</fullName>
    </submittedName>
</protein>
<accession>A0A5N6PDD7</accession>
<name>A0A5N6PDD7_9ASTR</name>
<dbReference type="EMBL" id="SZYD01000005">
    <property type="protein sequence ID" value="KAD6119434.1"/>
    <property type="molecule type" value="Genomic_DNA"/>
</dbReference>
<reference evidence="1 2" key="1">
    <citation type="submission" date="2019-05" db="EMBL/GenBank/DDBJ databases">
        <title>Mikania micrantha, genome provides insights into the molecular mechanism of rapid growth.</title>
        <authorList>
            <person name="Liu B."/>
        </authorList>
    </citation>
    <scope>NUCLEOTIDE SEQUENCE [LARGE SCALE GENOMIC DNA]</scope>
    <source>
        <strain evidence="1">NLD-2019</strain>
        <tissue evidence="1">Leaf</tissue>
    </source>
</reference>
<evidence type="ECO:0000313" key="2">
    <source>
        <dbReference type="Proteomes" id="UP000326396"/>
    </source>
</evidence>
<comment type="caution">
    <text evidence="1">The sequence shown here is derived from an EMBL/GenBank/DDBJ whole genome shotgun (WGS) entry which is preliminary data.</text>
</comment>
<organism evidence="1 2">
    <name type="scientific">Mikania micrantha</name>
    <name type="common">bitter vine</name>
    <dbReference type="NCBI Taxonomy" id="192012"/>
    <lineage>
        <taxon>Eukaryota</taxon>
        <taxon>Viridiplantae</taxon>
        <taxon>Streptophyta</taxon>
        <taxon>Embryophyta</taxon>
        <taxon>Tracheophyta</taxon>
        <taxon>Spermatophyta</taxon>
        <taxon>Magnoliopsida</taxon>
        <taxon>eudicotyledons</taxon>
        <taxon>Gunneridae</taxon>
        <taxon>Pentapetalae</taxon>
        <taxon>asterids</taxon>
        <taxon>campanulids</taxon>
        <taxon>Asterales</taxon>
        <taxon>Asteraceae</taxon>
        <taxon>Asteroideae</taxon>
        <taxon>Heliantheae alliance</taxon>
        <taxon>Eupatorieae</taxon>
        <taxon>Mikania</taxon>
    </lineage>
</organism>
<proteinExistence type="predicted"/>